<name>A0A0C9UDK6_SPHS4</name>
<gene>
    <name evidence="2" type="ORF">M422DRAFT_276248</name>
</gene>
<keyword evidence="3" id="KW-1185">Reference proteome</keyword>
<feature type="region of interest" description="Disordered" evidence="1">
    <location>
        <begin position="26"/>
        <end position="76"/>
    </location>
</feature>
<evidence type="ECO:0000256" key="1">
    <source>
        <dbReference type="SAM" id="MobiDB-lite"/>
    </source>
</evidence>
<sequence length="76" mass="8444">MQQFYATVPHPQLLTQVVRVAQEAAKSFPMQVEPRRSKRGRSGEDNTLASPEQPGNSPLDEPKPIKKGHGWVIVPV</sequence>
<protein>
    <submittedName>
        <fullName evidence="2">Uncharacterized protein</fullName>
    </submittedName>
</protein>
<dbReference type="Proteomes" id="UP000054279">
    <property type="component" value="Unassembled WGS sequence"/>
</dbReference>
<accession>A0A0C9UDK6</accession>
<dbReference type="HOGENOM" id="CLU_2656062_0_0_1"/>
<dbReference type="EMBL" id="KN837754">
    <property type="protein sequence ID" value="KIJ23220.1"/>
    <property type="molecule type" value="Genomic_DNA"/>
</dbReference>
<reference evidence="2 3" key="1">
    <citation type="submission" date="2014-06" db="EMBL/GenBank/DDBJ databases">
        <title>Evolutionary Origins and Diversification of the Mycorrhizal Mutualists.</title>
        <authorList>
            <consortium name="DOE Joint Genome Institute"/>
            <consortium name="Mycorrhizal Genomics Consortium"/>
            <person name="Kohler A."/>
            <person name="Kuo A."/>
            <person name="Nagy L.G."/>
            <person name="Floudas D."/>
            <person name="Copeland A."/>
            <person name="Barry K.W."/>
            <person name="Cichocki N."/>
            <person name="Veneault-Fourrey C."/>
            <person name="LaButti K."/>
            <person name="Lindquist E.A."/>
            <person name="Lipzen A."/>
            <person name="Lundell T."/>
            <person name="Morin E."/>
            <person name="Murat C."/>
            <person name="Riley R."/>
            <person name="Ohm R."/>
            <person name="Sun H."/>
            <person name="Tunlid A."/>
            <person name="Henrissat B."/>
            <person name="Grigoriev I.V."/>
            <person name="Hibbett D.S."/>
            <person name="Martin F."/>
        </authorList>
    </citation>
    <scope>NUCLEOTIDE SEQUENCE [LARGE SCALE GENOMIC DNA]</scope>
    <source>
        <strain evidence="2 3">SS14</strain>
    </source>
</reference>
<feature type="compositionally biased region" description="Polar residues" evidence="1">
    <location>
        <begin position="45"/>
        <end position="56"/>
    </location>
</feature>
<organism evidence="2 3">
    <name type="scientific">Sphaerobolus stellatus (strain SS14)</name>
    <dbReference type="NCBI Taxonomy" id="990650"/>
    <lineage>
        <taxon>Eukaryota</taxon>
        <taxon>Fungi</taxon>
        <taxon>Dikarya</taxon>
        <taxon>Basidiomycota</taxon>
        <taxon>Agaricomycotina</taxon>
        <taxon>Agaricomycetes</taxon>
        <taxon>Phallomycetidae</taxon>
        <taxon>Geastrales</taxon>
        <taxon>Sphaerobolaceae</taxon>
        <taxon>Sphaerobolus</taxon>
    </lineage>
</organism>
<dbReference type="AlphaFoldDB" id="A0A0C9UDK6"/>
<proteinExistence type="predicted"/>
<evidence type="ECO:0000313" key="2">
    <source>
        <dbReference type="EMBL" id="KIJ23220.1"/>
    </source>
</evidence>
<evidence type="ECO:0000313" key="3">
    <source>
        <dbReference type="Proteomes" id="UP000054279"/>
    </source>
</evidence>